<gene>
    <name evidence="3" type="ORF">CT0861_07351</name>
</gene>
<name>A0A166T6W2_9PEZI</name>
<feature type="signal peptide" evidence="2">
    <location>
        <begin position="1"/>
        <end position="19"/>
    </location>
</feature>
<keyword evidence="1 2" id="KW-0732">Signal</keyword>
<reference evidence="3 4" key="1">
    <citation type="submission" date="2015-06" db="EMBL/GenBank/DDBJ databases">
        <title>Survival trade-offs in plant roots during colonization by closely related pathogenic and mutualistic fungi.</title>
        <authorList>
            <person name="Hacquard S."/>
            <person name="Kracher B."/>
            <person name="Hiruma K."/>
            <person name="Weinman A."/>
            <person name="Muench P."/>
            <person name="Garrido Oter R."/>
            <person name="Ver Loren van Themaat E."/>
            <person name="Dallerey J.-F."/>
            <person name="Damm U."/>
            <person name="Henrissat B."/>
            <person name="Lespinet O."/>
            <person name="Thon M."/>
            <person name="Kemen E."/>
            <person name="McHardy A.C."/>
            <person name="Schulze-Lefert P."/>
            <person name="O'Connell R.J."/>
        </authorList>
    </citation>
    <scope>NUCLEOTIDE SEQUENCE [LARGE SCALE GENOMIC DNA]</scope>
    <source>
        <strain evidence="3 4">0861</strain>
    </source>
</reference>
<dbReference type="Proteomes" id="UP000076552">
    <property type="component" value="Unassembled WGS sequence"/>
</dbReference>
<evidence type="ECO:0000313" key="3">
    <source>
        <dbReference type="EMBL" id="KZL71654.1"/>
    </source>
</evidence>
<dbReference type="EMBL" id="LFIV01000068">
    <property type="protein sequence ID" value="KZL71654.1"/>
    <property type="molecule type" value="Genomic_DNA"/>
</dbReference>
<protein>
    <submittedName>
        <fullName evidence="3">ABC-type Fe3+ transport system</fullName>
    </submittedName>
</protein>
<dbReference type="Pfam" id="PF13531">
    <property type="entry name" value="SBP_bac_11"/>
    <property type="match status" value="1"/>
</dbReference>
<proteinExistence type="predicted"/>
<evidence type="ECO:0000256" key="2">
    <source>
        <dbReference type="SAM" id="SignalP"/>
    </source>
</evidence>
<evidence type="ECO:0000256" key="1">
    <source>
        <dbReference type="ARBA" id="ARBA00022729"/>
    </source>
</evidence>
<comment type="caution">
    <text evidence="3">The sequence shown here is derived from an EMBL/GenBank/DDBJ whole genome shotgun (WGS) entry which is preliminary data.</text>
</comment>
<accession>A0A166T6W2</accession>
<dbReference type="STRING" id="708197.A0A166T6W2"/>
<keyword evidence="4" id="KW-1185">Reference proteome</keyword>
<evidence type="ECO:0000313" key="4">
    <source>
        <dbReference type="Proteomes" id="UP000076552"/>
    </source>
</evidence>
<dbReference type="Gene3D" id="3.40.190.10">
    <property type="entry name" value="Periplasmic binding protein-like II"/>
    <property type="match status" value="2"/>
</dbReference>
<dbReference type="SUPFAM" id="SSF53850">
    <property type="entry name" value="Periplasmic binding protein-like II"/>
    <property type="match status" value="1"/>
</dbReference>
<sequence length="355" mass="39246">MVRSLFAFALLGAQALVNAAAEVETRTIDEIYQAALAEGGTVTLWHGGDESTQQNSLKASFEKKFPGMTLNVTVDLSKYHDGKIDEQIAANNVYVDSVILQTLHDFPRWASEGALLDYAPLGHDQILSEFKNNETAAYYGLFIIAWVGQWHSGKLPNIKAPVEWEDWVNPELKDKLVLTYPNDDDAVLFAFDLILKQYGTAWLDKLLALNPRWVRGTQTPRTIYTNNDTQWAATFTSSGSLNPVSPFKASFPVKGQFVSWPQTGGILKDAPHPEGAKLLHAYILSTEVQQARGGWSVRGDVPPPANYPAILDVPGTDPTAFGKWMSDRAAVERLRFWLESRLGTAQGLSPLIDSL</sequence>
<organism evidence="3 4">
    <name type="scientific">Colletotrichum tofieldiae</name>
    <dbReference type="NCBI Taxonomy" id="708197"/>
    <lineage>
        <taxon>Eukaryota</taxon>
        <taxon>Fungi</taxon>
        <taxon>Dikarya</taxon>
        <taxon>Ascomycota</taxon>
        <taxon>Pezizomycotina</taxon>
        <taxon>Sordariomycetes</taxon>
        <taxon>Hypocreomycetidae</taxon>
        <taxon>Glomerellales</taxon>
        <taxon>Glomerellaceae</taxon>
        <taxon>Colletotrichum</taxon>
        <taxon>Colletotrichum spaethianum species complex</taxon>
    </lineage>
</organism>
<dbReference type="PANTHER" id="PTHR30006:SF2">
    <property type="entry name" value="ABC TRANSPORTER SUBSTRATE-BINDING PROTEIN"/>
    <property type="match status" value="1"/>
</dbReference>
<dbReference type="AlphaFoldDB" id="A0A166T6W2"/>
<dbReference type="PANTHER" id="PTHR30006">
    <property type="entry name" value="THIAMINE-BINDING PERIPLASMIC PROTEIN-RELATED"/>
    <property type="match status" value="1"/>
</dbReference>
<feature type="chain" id="PRO_5007879889" evidence="2">
    <location>
        <begin position="20"/>
        <end position="355"/>
    </location>
</feature>